<accession>A0A0A9G3M9</accession>
<dbReference type="EMBL" id="GBRH01178206">
    <property type="protein sequence ID" value="JAE19690.1"/>
    <property type="molecule type" value="Transcribed_RNA"/>
</dbReference>
<reference evidence="1" key="1">
    <citation type="submission" date="2014-09" db="EMBL/GenBank/DDBJ databases">
        <authorList>
            <person name="Magalhaes I.L.F."/>
            <person name="Oliveira U."/>
            <person name="Santos F.R."/>
            <person name="Vidigal T.H.D.A."/>
            <person name="Brescovit A.D."/>
            <person name="Santos A.J."/>
        </authorList>
    </citation>
    <scope>NUCLEOTIDE SEQUENCE</scope>
    <source>
        <tissue evidence="1">Shoot tissue taken approximately 20 cm above the soil surface</tissue>
    </source>
</reference>
<organism evidence="1">
    <name type="scientific">Arundo donax</name>
    <name type="common">Giant reed</name>
    <name type="synonym">Donax arundinaceus</name>
    <dbReference type="NCBI Taxonomy" id="35708"/>
    <lineage>
        <taxon>Eukaryota</taxon>
        <taxon>Viridiplantae</taxon>
        <taxon>Streptophyta</taxon>
        <taxon>Embryophyta</taxon>
        <taxon>Tracheophyta</taxon>
        <taxon>Spermatophyta</taxon>
        <taxon>Magnoliopsida</taxon>
        <taxon>Liliopsida</taxon>
        <taxon>Poales</taxon>
        <taxon>Poaceae</taxon>
        <taxon>PACMAD clade</taxon>
        <taxon>Arundinoideae</taxon>
        <taxon>Arundineae</taxon>
        <taxon>Arundo</taxon>
    </lineage>
</organism>
<evidence type="ECO:0000313" key="1">
    <source>
        <dbReference type="EMBL" id="JAE19690.1"/>
    </source>
</evidence>
<dbReference type="AlphaFoldDB" id="A0A0A9G3M9"/>
<reference evidence="1" key="2">
    <citation type="journal article" date="2015" name="Data Brief">
        <title>Shoot transcriptome of the giant reed, Arundo donax.</title>
        <authorList>
            <person name="Barrero R.A."/>
            <person name="Guerrero F.D."/>
            <person name="Moolhuijzen P."/>
            <person name="Goolsby J.A."/>
            <person name="Tidwell J."/>
            <person name="Bellgard S.E."/>
            <person name="Bellgard M.I."/>
        </authorList>
    </citation>
    <scope>NUCLEOTIDE SEQUENCE</scope>
    <source>
        <tissue evidence="1">Shoot tissue taken approximately 20 cm above the soil surface</tissue>
    </source>
</reference>
<sequence>MEDQRSSRCGAASALKMAAQRRRRWPGSSSRQASRRCACMSCSSSW</sequence>
<protein>
    <submittedName>
        <fullName evidence="1">Uncharacterized protein</fullName>
    </submittedName>
</protein>
<name>A0A0A9G3M9_ARUDO</name>
<proteinExistence type="predicted"/>